<name>B4VQZ5_9CYAN</name>
<dbReference type="Proteomes" id="UP000003835">
    <property type="component" value="Unassembled WGS sequence"/>
</dbReference>
<keyword evidence="2" id="KW-1185">Reference proteome</keyword>
<proteinExistence type="predicted"/>
<dbReference type="AlphaFoldDB" id="B4VQZ5"/>
<evidence type="ECO:0000313" key="1">
    <source>
        <dbReference type="EMBL" id="EDX75804.1"/>
    </source>
</evidence>
<gene>
    <name evidence="1" type="ORF">MC7420_6459</name>
</gene>
<protein>
    <submittedName>
        <fullName evidence="1">Uncharacterized protein</fullName>
    </submittedName>
</protein>
<accession>B4VQZ5</accession>
<dbReference type="HOGENOM" id="CLU_3307938_0_0_3"/>
<reference evidence="1 2" key="1">
    <citation type="submission" date="2008-07" db="EMBL/GenBank/DDBJ databases">
        <authorList>
            <person name="Tandeau de Marsac N."/>
            <person name="Ferriera S."/>
            <person name="Johnson J."/>
            <person name="Kravitz S."/>
            <person name="Beeson K."/>
            <person name="Sutton G."/>
            <person name="Rogers Y.-H."/>
            <person name="Friedman R."/>
            <person name="Frazier M."/>
            <person name="Venter J.C."/>
        </authorList>
    </citation>
    <scope>NUCLEOTIDE SEQUENCE [LARGE SCALE GENOMIC DNA]</scope>
    <source>
        <strain evidence="1 2">PCC 7420</strain>
    </source>
</reference>
<organism evidence="1 2">
    <name type="scientific">Coleofasciculus chthonoplastes PCC 7420</name>
    <dbReference type="NCBI Taxonomy" id="118168"/>
    <lineage>
        <taxon>Bacteria</taxon>
        <taxon>Bacillati</taxon>
        <taxon>Cyanobacteriota</taxon>
        <taxon>Cyanophyceae</taxon>
        <taxon>Coleofasciculales</taxon>
        <taxon>Coleofasciculaceae</taxon>
        <taxon>Coleofasciculus</taxon>
    </lineage>
</organism>
<sequence length="39" mass="4223">MSLKYTLDGDAGIDFDGSNSFTDILLPKIVPPKVELLKA</sequence>
<dbReference type="EMBL" id="DS989848">
    <property type="protein sequence ID" value="EDX75804.1"/>
    <property type="molecule type" value="Genomic_DNA"/>
</dbReference>
<evidence type="ECO:0000313" key="2">
    <source>
        <dbReference type="Proteomes" id="UP000003835"/>
    </source>
</evidence>